<proteinExistence type="predicted"/>
<dbReference type="Gene3D" id="4.10.1060.10">
    <property type="entry name" value="Zinc finger, RanBP2-type"/>
    <property type="match status" value="1"/>
</dbReference>
<reference evidence="1 2" key="1">
    <citation type="journal article" date="2018" name="PLoS Genet.">
        <title>Population sequencing reveals clonal diversity and ancestral inbreeding in the grapevine cultivar Chardonnay.</title>
        <authorList>
            <person name="Roach M.J."/>
            <person name="Johnson D.L."/>
            <person name="Bohlmann J."/>
            <person name="van Vuuren H.J."/>
            <person name="Jones S.J."/>
            <person name="Pretorius I.S."/>
            <person name="Schmidt S.A."/>
            <person name="Borneman A.R."/>
        </authorList>
    </citation>
    <scope>NUCLEOTIDE SEQUENCE [LARGE SCALE GENOMIC DNA]</scope>
    <source>
        <strain evidence="2">cv. Chardonnay</strain>
        <tissue evidence="1">Leaf</tissue>
    </source>
</reference>
<dbReference type="PANTHER" id="PTHR23111">
    <property type="entry name" value="ZINC FINGER PROTEIN"/>
    <property type="match status" value="1"/>
</dbReference>
<dbReference type="PANTHER" id="PTHR23111:SF30">
    <property type="entry name" value="ZINC FINGER PROTEIN VAR3, CHLOROPLASTIC"/>
    <property type="match status" value="1"/>
</dbReference>
<accession>A0A438HFA2</accession>
<sequence length="468" mass="52526">MVHIYSVRSSVSLFNGREIFWLVMMPLGGGRVIITLRAADRDRGRRRDCGGTWVMTGCCNDVQDLLTSVNDPDKHIRIVYVGRPDVMWQSSGCYVCECRVPLLEGVRIGEARHVYSWRNPDGGNSDENACHVSSGGGFTCQLEGSLKAKCYLLREGGAFQRGFFLAELGGRKQGEGGLLIIRAKEEIPWWWSSLEGCREGKEPGEEEEGCLADFLPTWLERIIFKYVYCGFPIRFNWNDGYDWELVESSVQNLLNELAEMSCRAPASDLSGFLNFARNMKCLGCEEARPKRQLTGGEWECPQCDFLNYGKNATGLRCDCKRPREASFGSTNSRLGVGYGSGRFANKVDMDSRLADNEEKAEWWFSKISQLDSTTDMNSAIGDEDFPEIMPLRKWVNRFVVNTRKMPLKRRLANAQNRRNLSNDGIPKGNFQSEGFNKTLDTSVSKSLDEILGRSSAVSGVDNNSTTTA</sequence>
<dbReference type="AlphaFoldDB" id="A0A438HFA2"/>
<dbReference type="EMBL" id="QGNW01000231">
    <property type="protein sequence ID" value="RVW83142.1"/>
    <property type="molecule type" value="Genomic_DNA"/>
</dbReference>
<comment type="caution">
    <text evidence="1">The sequence shown here is derived from an EMBL/GenBank/DDBJ whole genome shotgun (WGS) entry which is preliminary data.</text>
</comment>
<organism evidence="1 2">
    <name type="scientific">Vitis vinifera</name>
    <name type="common">Grape</name>
    <dbReference type="NCBI Taxonomy" id="29760"/>
    <lineage>
        <taxon>Eukaryota</taxon>
        <taxon>Viridiplantae</taxon>
        <taxon>Streptophyta</taxon>
        <taxon>Embryophyta</taxon>
        <taxon>Tracheophyta</taxon>
        <taxon>Spermatophyta</taxon>
        <taxon>Magnoliopsida</taxon>
        <taxon>eudicotyledons</taxon>
        <taxon>Gunneridae</taxon>
        <taxon>Pentapetalae</taxon>
        <taxon>rosids</taxon>
        <taxon>Vitales</taxon>
        <taxon>Vitaceae</taxon>
        <taxon>Viteae</taxon>
        <taxon>Vitis</taxon>
    </lineage>
</organism>
<protein>
    <submittedName>
        <fullName evidence="1">Zinc finger protein VAR3, chloroplastic</fullName>
    </submittedName>
</protein>
<evidence type="ECO:0000313" key="2">
    <source>
        <dbReference type="Proteomes" id="UP000288805"/>
    </source>
</evidence>
<evidence type="ECO:0000313" key="1">
    <source>
        <dbReference type="EMBL" id="RVW83142.1"/>
    </source>
</evidence>
<gene>
    <name evidence="1" type="primary">VAR3_4</name>
    <name evidence="1" type="ORF">CK203_044929</name>
</gene>
<name>A0A438HFA2_VITVI</name>
<dbReference type="Proteomes" id="UP000288805">
    <property type="component" value="Unassembled WGS sequence"/>
</dbReference>